<reference evidence="3 4" key="1">
    <citation type="journal article" date="2014" name="Antonie Van Leeuwenhoek">
        <title>Hyphomonas beringensis sp. nov. and Hyphomonas chukchiensis sp. nov., isolated from surface seawater of the Bering Sea and Chukchi Sea.</title>
        <authorList>
            <person name="Li C."/>
            <person name="Lai Q."/>
            <person name="Li G."/>
            <person name="Dong C."/>
            <person name="Wang J."/>
            <person name="Liao Y."/>
            <person name="Shao Z."/>
        </authorList>
    </citation>
    <scope>NUCLEOTIDE SEQUENCE [LARGE SCALE GENOMIC DNA]</scope>
    <source>
        <strain evidence="3 4">MHS-3</strain>
    </source>
</reference>
<evidence type="ECO:0000313" key="3">
    <source>
        <dbReference type="EMBL" id="KCZ84488.1"/>
    </source>
</evidence>
<keyword evidence="4" id="KW-1185">Reference proteome</keyword>
<accession>A0A069E3D6</accession>
<dbReference type="EMBL" id="ARYH01000001">
    <property type="protein sequence ID" value="KCZ84488.1"/>
    <property type="molecule type" value="Genomic_DNA"/>
</dbReference>
<proteinExistence type="predicted"/>
<dbReference type="AlphaFoldDB" id="A0A069E3D6"/>
<organism evidence="3 4">
    <name type="scientific">Hyphomonas adhaerens MHS-3</name>
    <dbReference type="NCBI Taxonomy" id="1280949"/>
    <lineage>
        <taxon>Bacteria</taxon>
        <taxon>Pseudomonadati</taxon>
        <taxon>Pseudomonadota</taxon>
        <taxon>Alphaproteobacteria</taxon>
        <taxon>Hyphomonadales</taxon>
        <taxon>Hyphomonadaceae</taxon>
        <taxon>Hyphomonas</taxon>
    </lineage>
</organism>
<dbReference type="STRING" id="1280949.HAD_02375"/>
<gene>
    <name evidence="3" type="ORF">HAD_02375</name>
</gene>
<evidence type="ECO:0000256" key="1">
    <source>
        <dbReference type="SAM" id="MobiDB-lite"/>
    </source>
</evidence>
<dbReference type="Proteomes" id="UP000027446">
    <property type="component" value="Unassembled WGS sequence"/>
</dbReference>
<dbReference type="PATRIC" id="fig|1280949.3.peg.489"/>
<evidence type="ECO:0000256" key="2">
    <source>
        <dbReference type="SAM" id="SignalP"/>
    </source>
</evidence>
<feature type="chain" id="PRO_5001660639" description="Lipoprotein" evidence="2">
    <location>
        <begin position="20"/>
        <end position="118"/>
    </location>
</feature>
<feature type="region of interest" description="Disordered" evidence="1">
    <location>
        <begin position="63"/>
        <end position="118"/>
    </location>
</feature>
<name>A0A069E3D6_9PROT</name>
<dbReference type="PROSITE" id="PS51257">
    <property type="entry name" value="PROKAR_LIPOPROTEIN"/>
    <property type="match status" value="1"/>
</dbReference>
<evidence type="ECO:0000313" key="4">
    <source>
        <dbReference type="Proteomes" id="UP000027446"/>
    </source>
</evidence>
<comment type="caution">
    <text evidence="3">The sequence shown here is derived from an EMBL/GenBank/DDBJ whole genome shotgun (WGS) entry which is preliminary data.</text>
</comment>
<evidence type="ECO:0008006" key="5">
    <source>
        <dbReference type="Google" id="ProtNLM"/>
    </source>
</evidence>
<sequence length="118" mass="11798">MNMKLMTVLAVASAAFAGAACSESTTKASPETADQVAVQEPSGTLNLSLPGSINEPSASGGTLNLNLGGASDQPRLIGSDQLGSVDFNSDVPGPVLTGDAAQPAASNEDDDIIRLDPN</sequence>
<feature type="signal peptide" evidence="2">
    <location>
        <begin position="1"/>
        <end position="19"/>
    </location>
</feature>
<protein>
    <recommendedName>
        <fullName evidence="5">Lipoprotein</fullName>
    </recommendedName>
</protein>
<keyword evidence="2" id="KW-0732">Signal</keyword>